<proteinExistence type="predicted"/>
<name>A0ABW3CFR6_9ACTN</name>
<gene>
    <name evidence="2" type="ORF">ACFQ07_14145</name>
</gene>
<accession>A0ABW3CFR6</accession>
<reference evidence="3" key="1">
    <citation type="journal article" date="2019" name="Int. J. Syst. Evol. Microbiol.">
        <title>The Global Catalogue of Microorganisms (GCM) 10K type strain sequencing project: providing services to taxonomists for standard genome sequencing and annotation.</title>
        <authorList>
            <consortium name="The Broad Institute Genomics Platform"/>
            <consortium name="The Broad Institute Genome Sequencing Center for Infectious Disease"/>
            <person name="Wu L."/>
            <person name="Ma J."/>
        </authorList>
    </citation>
    <scope>NUCLEOTIDE SEQUENCE [LARGE SCALE GENOMIC DNA]</scope>
    <source>
        <strain evidence="3">JCM 31696</strain>
    </source>
</reference>
<protein>
    <submittedName>
        <fullName evidence="2">Uncharacterized protein</fullName>
    </submittedName>
</protein>
<evidence type="ECO:0000313" key="2">
    <source>
        <dbReference type="EMBL" id="MFD0853375.1"/>
    </source>
</evidence>
<comment type="caution">
    <text evidence="2">The sequence shown here is derived from an EMBL/GenBank/DDBJ whole genome shotgun (WGS) entry which is preliminary data.</text>
</comment>
<feature type="region of interest" description="Disordered" evidence="1">
    <location>
        <begin position="45"/>
        <end position="68"/>
    </location>
</feature>
<sequence length="68" mass="7426">AGTTVMPALSQAAAHEAEDREFWGRIAPLAEDEELAFWDSLHEESTLSSAHTGHRPGAQEYASTPSFR</sequence>
<evidence type="ECO:0000256" key="1">
    <source>
        <dbReference type="SAM" id="MobiDB-lite"/>
    </source>
</evidence>
<keyword evidence="3" id="KW-1185">Reference proteome</keyword>
<dbReference type="Proteomes" id="UP001597083">
    <property type="component" value="Unassembled WGS sequence"/>
</dbReference>
<feature type="non-terminal residue" evidence="2">
    <location>
        <position position="1"/>
    </location>
</feature>
<evidence type="ECO:0000313" key="3">
    <source>
        <dbReference type="Proteomes" id="UP001597083"/>
    </source>
</evidence>
<dbReference type="EMBL" id="JBHTIR010002114">
    <property type="protein sequence ID" value="MFD0853375.1"/>
    <property type="molecule type" value="Genomic_DNA"/>
</dbReference>
<organism evidence="2 3">
    <name type="scientific">Actinomadura adrarensis</name>
    <dbReference type="NCBI Taxonomy" id="1819600"/>
    <lineage>
        <taxon>Bacteria</taxon>
        <taxon>Bacillati</taxon>
        <taxon>Actinomycetota</taxon>
        <taxon>Actinomycetes</taxon>
        <taxon>Streptosporangiales</taxon>
        <taxon>Thermomonosporaceae</taxon>
        <taxon>Actinomadura</taxon>
    </lineage>
</organism>